<evidence type="ECO:0000256" key="8">
    <source>
        <dbReference type="ARBA" id="ARBA00023136"/>
    </source>
</evidence>
<dbReference type="InterPro" id="IPR000644">
    <property type="entry name" value="CBS_dom"/>
</dbReference>
<keyword evidence="4" id="KW-0677">Repeat</keyword>
<keyword evidence="3 10" id="KW-0812">Transmembrane</keyword>
<dbReference type="SMART" id="SM00116">
    <property type="entry name" value="CBS"/>
    <property type="match status" value="2"/>
</dbReference>
<dbReference type="InterPro" id="IPR001807">
    <property type="entry name" value="ClC"/>
</dbReference>
<dbReference type="Pfam" id="PF00654">
    <property type="entry name" value="Voltage_CLC"/>
    <property type="match status" value="1"/>
</dbReference>
<proteinExistence type="inferred from homology"/>
<evidence type="ECO:0000256" key="5">
    <source>
        <dbReference type="ARBA" id="ARBA00022989"/>
    </source>
</evidence>
<feature type="transmembrane region" description="Helical" evidence="10">
    <location>
        <begin position="481"/>
        <end position="498"/>
    </location>
</feature>
<keyword evidence="7" id="KW-0129">CBS domain</keyword>
<reference evidence="11" key="1">
    <citation type="submission" date="2021-02" db="EMBL/GenBank/DDBJ databases">
        <authorList>
            <person name="Bekaert M."/>
        </authorList>
    </citation>
    <scope>NUCLEOTIDE SEQUENCE</scope>
    <source>
        <strain evidence="11">IoA-00</strain>
    </source>
</reference>
<gene>
    <name evidence="11" type="ORF">LSAA_7700</name>
</gene>
<evidence type="ECO:0000256" key="10">
    <source>
        <dbReference type="RuleBase" id="RU361221"/>
    </source>
</evidence>
<name>A0A7R8CRW4_LEPSM</name>
<evidence type="ECO:0000256" key="7">
    <source>
        <dbReference type="ARBA" id="ARBA00023122"/>
    </source>
</evidence>
<dbReference type="GO" id="GO:0005254">
    <property type="term" value="F:chloride channel activity"/>
    <property type="evidence" value="ECO:0007669"/>
    <property type="project" value="UniProtKB-UniRule"/>
</dbReference>
<comment type="similarity">
    <text evidence="10">Belongs to the chloride channel (TC 2.A.49) family.</text>
</comment>
<keyword evidence="6 10" id="KW-0406">Ion transport</keyword>
<evidence type="ECO:0000256" key="3">
    <source>
        <dbReference type="ARBA" id="ARBA00022692"/>
    </source>
</evidence>
<dbReference type="OrthoDB" id="428525at2759"/>
<feature type="transmembrane region" description="Helical" evidence="10">
    <location>
        <begin position="384"/>
        <end position="406"/>
    </location>
</feature>
<accession>A0A7R8CRW4</accession>
<dbReference type="EMBL" id="HG994582">
    <property type="protein sequence ID" value="CAF2907294.1"/>
    <property type="molecule type" value="Genomic_DNA"/>
</dbReference>
<dbReference type="SUPFAM" id="SSF81340">
    <property type="entry name" value="Clc chloride channel"/>
    <property type="match status" value="1"/>
</dbReference>
<dbReference type="InterPro" id="IPR046342">
    <property type="entry name" value="CBS_dom_sf"/>
</dbReference>
<evidence type="ECO:0000256" key="6">
    <source>
        <dbReference type="ARBA" id="ARBA00023065"/>
    </source>
</evidence>
<evidence type="ECO:0000313" key="11">
    <source>
        <dbReference type="EMBL" id="CAF2907294.1"/>
    </source>
</evidence>
<keyword evidence="5 10" id="KW-1133">Transmembrane helix</keyword>
<dbReference type="PRINTS" id="PR00762">
    <property type="entry name" value="CLCHANNEL"/>
</dbReference>
<organism evidence="11 12">
    <name type="scientific">Lepeophtheirus salmonis</name>
    <name type="common">Salmon louse</name>
    <name type="synonym">Caligus salmonis</name>
    <dbReference type="NCBI Taxonomy" id="72036"/>
    <lineage>
        <taxon>Eukaryota</taxon>
        <taxon>Metazoa</taxon>
        <taxon>Ecdysozoa</taxon>
        <taxon>Arthropoda</taxon>
        <taxon>Crustacea</taxon>
        <taxon>Multicrustacea</taxon>
        <taxon>Hexanauplia</taxon>
        <taxon>Copepoda</taxon>
        <taxon>Siphonostomatoida</taxon>
        <taxon>Caligidae</taxon>
        <taxon>Lepeophtheirus</taxon>
    </lineage>
</organism>
<feature type="transmembrane region" description="Helical" evidence="10">
    <location>
        <begin position="453"/>
        <end position="475"/>
    </location>
</feature>
<comment type="subcellular location">
    <subcellularLocation>
        <location evidence="1 10">Membrane</location>
        <topology evidence="1 10">Multi-pass membrane protein</topology>
    </subcellularLocation>
</comment>
<dbReference type="AlphaFoldDB" id="A0A7R8CRW4"/>
<evidence type="ECO:0000256" key="9">
    <source>
        <dbReference type="ARBA" id="ARBA00023214"/>
    </source>
</evidence>
<keyword evidence="12" id="KW-1185">Reference proteome</keyword>
<feature type="transmembrane region" description="Helical" evidence="10">
    <location>
        <begin position="143"/>
        <end position="166"/>
    </location>
</feature>
<dbReference type="CDD" id="cd04591">
    <property type="entry name" value="CBS_pair_voltage-gated_CLC_euk_bac"/>
    <property type="match status" value="1"/>
</dbReference>
<dbReference type="InterPro" id="IPR014743">
    <property type="entry name" value="Cl-channel_core"/>
</dbReference>
<dbReference type="InterPro" id="IPR051280">
    <property type="entry name" value="Cl-channel/antiporter"/>
</dbReference>
<dbReference type="PROSITE" id="PS51371">
    <property type="entry name" value="CBS"/>
    <property type="match status" value="2"/>
</dbReference>
<dbReference type="Gene3D" id="1.10.3080.10">
    <property type="entry name" value="Clc chloride channel"/>
    <property type="match status" value="1"/>
</dbReference>
<dbReference type="PANTHER" id="PTHR11689">
    <property type="entry name" value="CHLORIDE CHANNEL PROTEIN CLC FAMILY MEMBER"/>
    <property type="match status" value="1"/>
</dbReference>
<evidence type="ECO:0000256" key="4">
    <source>
        <dbReference type="ARBA" id="ARBA00022737"/>
    </source>
</evidence>
<keyword evidence="9 10" id="KW-0868">Chloride</keyword>
<dbReference type="Gene3D" id="3.10.580.10">
    <property type="entry name" value="CBS-domain"/>
    <property type="match status" value="2"/>
</dbReference>
<protein>
    <recommendedName>
        <fullName evidence="10">Chloride channel protein</fullName>
    </recommendedName>
</protein>
<evidence type="ECO:0000256" key="1">
    <source>
        <dbReference type="ARBA" id="ARBA00004141"/>
    </source>
</evidence>
<keyword evidence="2 10" id="KW-0813">Transport</keyword>
<dbReference type="SUPFAM" id="SSF54631">
    <property type="entry name" value="CBS-domain pair"/>
    <property type="match status" value="1"/>
</dbReference>
<dbReference type="Proteomes" id="UP000675881">
    <property type="component" value="Chromosome 3"/>
</dbReference>
<keyword evidence="8 10" id="KW-0472">Membrane</keyword>
<evidence type="ECO:0000313" key="12">
    <source>
        <dbReference type="Proteomes" id="UP000675881"/>
    </source>
</evidence>
<dbReference type="PANTHER" id="PTHR11689:SF89">
    <property type="entry name" value="CHLORIDE CHANNEL PROTEIN"/>
    <property type="match status" value="1"/>
</dbReference>
<sequence length="734" mass="82494">MEDSIELKVQIEHEDIIVPEDDIQFGFFSSGREFESLNKKSHQYTPNEKKILQSYEIGSGLPELIGFLNGTRLNRIFGFRNLWAKFFSCIFAVSSGLPLGPEAPMILIGSMIGSSISQFRSKFLKFEPTFFKLLRNPEDQRNFISAGAGAGIASAFGAPVGGMLFAMEEVSSYWTMELSWQVFFCCLVSSFTTDTLNSAFTRLMYNGDFGVLKTNLTILFKVNRGFDINLLALVPCIILGISGGILGSVFNFLNLKIVRLRSTIHNLDFFRKSWKGYISKVAEPCLIFLLYISFTFWAVNLFPPKSFICYTKPYQDIDPNSCENGRNNNDLSDVMTFAYNVSFGSFPNKTKYQEGLYDQGVPLLFTNGEETVRRLFSRGSNDKFDVTTMIIIFLIYFPFTCLSAGTFVSSGIVVPSFVLGGLYGRILGQLVIDNFGSFYGSTHEWIDPGAFALLGAVSFFGGVTRLTISLTIIMVEMTNDIQFLLLIMSTVMIAKWTGDRLTHPLFHALLEVKCIPFLFTPTRVYDPSSLRTLLKLFRPNVNLDLYNVSQVMSSPLVSIKSQETLKKLIEILSSTRHGAYPVSQEGHHIGLISRTDLLAIIKWIKINVPESDNQEFHLSIGLKYSEIESLMEEKFDVKPKDLSHVFNKQVNLLDYVNTSSLKVNDTFSLKRACTLFQSMGLRHLIILDDFGVAIGIITRKDLMGFNIQDKLFPIKEGVGTTRTTKGIENPSYAP</sequence>
<comment type="caution">
    <text evidence="10">Lacks conserved residue(s) required for the propagation of feature annotation.</text>
</comment>
<dbReference type="Pfam" id="PF00571">
    <property type="entry name" value="CBS"/>
    <property type="match status" value="2"/>
</dbReference>
<dbReference type="GO" id="GO:0016020">
    <property type="term" value="C:membrane"/>
    <property type="evidence" value="ECO:0007669"/>
    <property type="project" value="UniProtKB-SubCell"/>
</dbReference>
<feature type="transmembrane region" description="Helical" evidence="10">
    <location>
        <begin position="230"/>
        <end position="253"/>
    </location>
</feature>
<feature type="transmembrane region" description="Helical" evidence="10">
    <location>
        <begin position="412"/>
        <end position="432"/>
    </location>
</feature>
<feature type="transmembrane region" description="Helical" evidence="10">
    <location>
        <begin position="281"/>
        <end position="302"/>
    </location>
</feature>
<evidence type="ECO:0000256" key="2">
    <source>
        <dbReference type="ARBA" id="ARBA00022448"/>
    </source>
</evidence>